<dbReference type="SUPFAM" id="SSF48452">
    <property type="entry name" value="TPR-like"/>
    <property type="match status" value="1"/>
</dbReference>
<sequence>MATRGAQVDFRLLGELEVRSAGRPLDAGTPRQQVVLAALVVDARRPIAIETLVDRVWGHRPPAHPRPVLYAHLSRIRALLRQATAPDGGAAARLERRHAGYVLDVDPERVDLHRFRRLVEQGGDRWCGDRRCEDEAGAATLAEALGLWRGEPLAGLPGEWAVQVRASWHRRRLDAVVRWARAEFRLGRSGAVISAVPDLTAEYPLAEPLEHVLIQALHAAGRSAEALDRYGTVRRRLAEELGAAPGRELQALYRAVLAGARPPLRAAHRGADPLRLPSGPGRDR</sequence>
<comment type="caution">
    <text evidence="8">The sequence shown here is derived from an EMBL/GenBank/DDBJ whole genome shotgun (WGS) entry which is preliminary data.</text>
</comment>
<name>A0ABW6GTA3_9ACTN</name>
<evidence type="ECO:0000259" key="6">
    <source>
        <dbReference type="SMART" id="SM00862"/>
    </source>
</evidence>
<dbReference type="Pfam" id="PF03704">
    <property type="entry name" value="BTAD"/>
    <property type="match status" value="1"/>
</dbReference>
<dbReference type="InterPro" id="IPR005158">
    <property type="entry name" value="BTAD"/>
</dbReference>
<dbReference type="Gene3D" id="1.10.10.10">
    <property type="entry name" value="Winged helix-like DNA-binding domain superfamily/Winged helix DNA-binding domain"/>
    <property type="match status" value="1"/>
</dbReference>
<dbReference type="InterPro" id="IPR051677">
    <property type="entry name" value="AfsR-DnrI-RedD_regulator"/>
</dbReference>
<evidence type="ECO:0000313" key="9">
    <source>
        <dbReference type="Proteomes" id="UP001599542"/>
    </source>
</evidence>
<proteinExistence type="inferred from homology"/>
<protein>
    <submittedName>
        <fullName evidence="8">BTAD domain-containing putative transcriptional regulator</fullName>
    </submittedName>
</protein>
<dbReference type="RefSeq" id="WP_380320827.1">
    <property type="nucleotide sequence ID" value="NZ_JBHYPW010000012.1"/>
</dbReference>
<dbReference type="SMART" id="SM00862">
    <property type="entry name" value="Trans_reg_C"/>
    <property type="match status" value="1"/>
</dbReference>
<dbReference type="CDD" id="cd15831">
    <property type="entry name" value="BTAD"/>
    <property type="match status" value="1"/>
</dbReference>
<dbReference type="SMART" id="SM01043">
    <property type="entry name" value="BTAD"/>
    <property type="match status" value="1"/>
</dbReference>
<feature type="domain" description="OmpR/PhoB-type" evidence="6">
    <location>
        <begin position="22"/>
        <end position="103"/>
    </location>
</feature>
<comment type="similarity">
    <text evidence="1">Belongs to the AfsR/DnrI/RedD regulatory family.</text>
</comment>
<feature type="domain" description="Bacterial transcriptional activator" evidence="7">
    <location>
        <begin position="110"/>
        <end position="257"/>
    </location>
</feature>
<evidence type="ECO:0000256" key="4">
    <source>
        <dbReference type="ARBA" id="ARBA00023125"/>
    </source>
</evidence>
<keyword evidence="3" id="KW-0805">Transcription regulation</keyword>
<dbReference type="EMBL" id="JBHYPX010000073">
    <property type="protein sequence ID" value="MFE1355988.1"/>
    <property type="molecule type" value="Genomic_DNA"/>
</dbReference>
<dbReference type="PANTHER" id="PTHR35807:SF1">
    <property type="entry name" value="TRANSCRIPTIONAL REGULATOR REDD"/>
    <property type="match status" value="1"/>
</dbReference>
<keyword evidence="2" id="KW-0902">Two-component regulatory system</keyword>
<gene>
    <name evidence="8" type="ORF">ACFW6T_28825</name>
</gene>
<evidence type="ECO:0000259" key="7">
    <source>
        <dbReference type="SMART" id="SM01043"/>
    </source>
</evidence>
<evidence type="ECO:0000256" key="1">
    <source>
        <dbReference type="ARBA" id="ARBA00005820"/>
    </source>
</evidence>
<evidence type="ECO:0000313" key="8">
    <source>
        <dbReference type="EMBL" id="MFE1355988.1"/>
    </source>
</evidence>
<dbReference type="SUPFAM" id="SSF46894">
    <property type="entry name" value="C-terminal effector domain of the bipartite response regulators"/>
    <property type="match status" value="1"/>
</dbReference>
<keyword evidence="9" id="KW-1185">Reference proteome</keyword>
<dbReference type="InterPro" id="IPR016032">
    <property type="entry name" value="Sig_transdc_resp-reg_C-effctor"/>
</dbReference>
<evidence type="ECO:0000256" key="3">
    <source>
        <dbReference type="ARBA" id="ARBA00023015"/>
    </source>
</evidence>
<dbReference type="InterPro" id="IPR036388">
    <property type="entry name" value="WH-like_DNA-bd_sf"/>
</dbReference>
<reference evidence="8 9" key="1">
    <citation type="submission" date="2024-09" db="EMBL/GenBank/DDBJ databases">
        <title>The Natural Products Discovery Center: Release of the First 8490 Sequenced Strains for Exploring Actinobacteria Biosynthetic Diversity.</title>
        <authorList>
            <person name="Kalkreuter E."/>
            <person name="Kautsar S.A."/>
            <person name="Yang D."/>
            <person name="Bader C.D."/>
            <person name="Teijaro C.N."/>
            <person name="Fluegel L."/>
            <person name="Davis C.M."/>
            <person name="Simpson J.R."/>
            <person name="Lauterbach L."/>
            <person name="Steele A.D."/>
            <person name="Gui C."/>
            <person name="Meng S."/>
            <person name="Li G."/>
            <person name="Viehrig K."/>
            <person name="Ye F."/>
            <person name="Su P."/>
            <person name="Kiefer A.F."/>
            <person name="Nichols A."/>
            <person name="Cepeda A.J."/>
            <person name="Yan W."/>
            <person name="Fan B."/>
            <person name="Jiang Y."/>
            <person name="Adhikari A."/>
            <person name="Zheng C.-J."/>
            <person name="Schuster L."/>
            <person name="Cowan T.M."/>
            <person name="Smanski M.J."/>
            <person name="Chevrette M.G."/>
            <person name="De Carvalho L.P.S."/>
            <person name="Shen B."/>
        </authorList>
    </citation>
    <scope>NUCLEOTIDE SEQUENCE [LARGE SCALE GENOMIC DNA]</scope>
    <source>
        <strain evidence="8 9">NPDC058753</strain>
    </source>
</reference>
<keyword evidence="4" id="KW-0238">DNA-binding</keyword>
<evidence type="ECO:0000256" key="5">
    <source>
        <dbReference type="ARBA" id="ARBA00023163"/>
    </source>
</evidence>
<dbReference type="Proteomes" id="UP001599542">
    <property type="component" value="Unassembled WGS sequence"/>
</dbReference>
<dbReference type="InterPro" id="IPR001867">
    <property type="entry name" value="OmpR/PhoB-type_DNA-bd"/>
</dbReference>
<organism evidence="8 9">
    <name type="scientific">Kitasatospora phosalacinea</name>
    <dbReference type="NCBI Taxonomy" id="2065"/>
    <lineage>
        <taxon>Bacteria</taxon>
        <taxon>Bacillati</taxon>
        <taxon>Actinomycetota</taxon>
        <taxon>Actinomycetes</taxon>
        <taxon>Kitasatosporales</taxon>
        <taxon>Streptomycetaceae</taxon>
        <taxon>Kitasatospora</taxon>
    </lineage>
</organism>
<dbReference type="InterPro" id="IPR011990">
    <property type="entry name" value="TPR-like_helical_dom_sf"/>
</dbReference>
<dbReference type="PANTHER" id="PTHR35807">
    <property type="entry name" value="TRANSCRIPTIONAL REGULATOR REDD-RELATED"/>
    <property type="match status" value="1"/>
</dbReference>
<accession>A0ABW6GTA3</accession>
<keyword evidence="5" id="KW-0804">Transcription</keyword>
<dbReference type="Gene3D" id="1.25.40.10">
    <property type="entry name" value="Tetratricopeptide repeat domain"/>
    <property type="match status" value="1"/>
</dbReference>
<evidence type="ECO:0000256" key="2">
    <source>
        <dbReference type="ARBA" id="ARBA00023012"/>
    </source>
</evidence>